<keyword evidence="7" id="KW-0539">Nucleus</keyword>
<keyword evidence="5" id="KW-0963">Cytoplasm</keyword>
<keyword evidence="13" id="KW-1185">Reference proteome</keyword>
<dbReference type="SMART" id="SM00360">
    <property type="entry name" value="RRM"/>
    <property type="match status" value="1"/>
</dbReference>
<dbReference type="InterPro" id="IPR035979">
    <property type="entry name" value="RBD_domain_sf"/>
</dbReference>
<keyword evidence="6 9" id="KW-0694">RNA-binding</keyword>
<dbReference type="GO" id="GO:0005634">
    <property type="term" value="C:nucleus"/>
    <property type="evidence" value="ECO:0007669"/>
    <property type="project" value="UniProtKB-SubCell"/>
</dbReference>
<dbReference type="PROSITE" id="PS50102">
    <property type="entry name" value="RRM"/>
    <property type="match status" value="1"/>
</dbReference>
<dbReference type="CDD" id="cd12383">
    <property type="entry name" value="RRM_RBM42"/>
    <property type="match status" value="1"/>
</dbReference>
<evidence type="ECO:0000256" key="4">
    <source>
        <dbReference type="ARBA" id="ARBA00015192"/>
    </source>
</evidence>
<evidence type="ECO:0000256" key="9">
    <source>
        <dbReference type="PROSITE-ProRule" id="PRU00176"/>
    </source>
</evidence>
<evidence type="ECO:0000256" key="3">
    <source>
        <dbReference type="ARBA" id="ARBA00007408"/>
    </source>
</evidence>
<feature type="region of interest" description="Disordered" evidence="10">
    <location>
        <begin position="260"/>
        <end position="297"/>
    </location>
</feature>
<dbReference type="EMBL" id="JAFIRN010000001">
    <property type="protein sequence ID" value="KAG5855927.1"/>
    <property type="molecule type" value="Genomic_DNA"/>
</dbReference>
<comment type="similarity">
    <text evidence="3">Belongs to the RRM RBM42 family.</text>
</comment>
<evidence type="ECO:0000259" key="11">
    <source>
        <dbReference type="PROSITE" id="PS50102"/>
    </source>
</evidence>
<dbReference type="PANTHER" id="PTHR47640">
    <property type="entry name" value="TRNA SELENOCYSTEINE 1-ASSOCIATED PROTEIN 1-RELATED-RELATED"/>
    <property type="match status" value="1"/>
</dbReference>
<dbReference type="AlphaFoldDB" id="A0A9D3SAI3"/>
<dbReference type="Pfam" id="PF00076">
    <property type="entry name" value="RRM_1"/>
    <property type="match status" value="1"/>
</dbReference>
<evidence type="ECO:0000256" key="2">
    <source>
        <dbReference type="ARBA" id="ARBA00004496"/>
    </source>
</evidence>
<feature type="region of interest" description="Disordered" evidence="10">
    <location>
        <begin position="107"/>
        <end position="171"/>
    </location>
</feature>
<evidence type="ECO:0000313" key="12">
    <source>
        <dbReference type="EMBL" id="KAG5855927.1"/>
    </source>
</evidence>
<evidence type="ECO:0000313" key="13">
    <source>
        <dbReference type="Proteomes" id="UP001044222"/>
    </source>
</evidence>
<evidence type="ECO:0000256" key="8">
    <source>
        <dbReference type="ARBA" id="ARBA00030574"/>
    </source>
</evidence>
<name>A0A9D3SAI3_ANGAN</name>
<sequence>MAVKSGEERLKEMEAEMALFEQEVLGGPVPVAPGSPAMVEAVPVALAVPAMPVVRAIIGTNTYQQVQQSLDARAATFVGPPPPTFVGPDGAGESGSGSWFWEVSPCPHQTAPDEASVRATHSAEIRGSENANDAWTPSSGHDGTPMPRPPPPPMMMAPPMQGPPQHHMGPMGPIGPMGPMPPVGGMSQMVSVPPRPPVQAAPKLTPTVIQAAPTVYTTPAPKRPDLRAQRQARMEELAAAVAEQQAAVVAAGLLEAKKEPAAGEEGVIGPALPESEPSHTEPADGSAEDKKKGRQEKVKKCIRTAAGTSWEDASLLEWESDDFRIFCGDLGNEVNDDILARAFSRYPSFLKAKVVRDKRTGKTKGYGFVSFKDPNDYVRAMREMNGKYVGSRPIKLRKSMWKDRNMEVVRKKQKEKKKLGLR</sequence>
<gene>
    <name evidence="12" type="ORF">ANANG_G00002190</name>
</gene>
<evidence type="ECO:0000256" key="10">
    <source>
        <dbReference type="SAM" id="MobiDB-lite"/>
    </source>
</evidence>
<dbReference type="Proteomes" id="UP001044222">
    <property type="component" value="Unassembled WGS sequence"/>
</dbReference>
<dbReference type="InterPro" id="IPR012677">
    <property type="entry name" value="Nucleotide-bd_a/b_plait_sf"/>
</dbReference>
<dbReference type="InterPro" id="IPR050825">
    <property type="entry name" value="RBM42_RBP45_47-like"/>
</dbReference>
<dbReference type="GO" id="GO:0005737">
    <property type="term" value="C:cytoplasm"/>
    <property type="evidence" value="ECO:0007669"/>
    <property type="project" value="UniProtKB-SubCell"/>
</dbReference>
<feature type="compositionally biased region" description="Polar residues" evidence="10">
    <location>
        <begin position="129"/>
        <end position="139"/>
    </location>
</feature>
<dbReference type="InterPro" id="IPR034215">
    <property type="entry name" value="RBM42_RRM"/>
</dbReference>
<evidence type="ECO:0000256" key="5">
    <source>
        <dbReference type="ARBA" id="ARBA00022490"/>
    </source>
</evidence>
<dbReference type="SUPFAM" id="SSF54928">
    <property type="entry name" value="RNA-binding domain, RBD"/>
    <property type="match status" value="1"/>
</dbReference>
<dbReference type="PANTHER" id="PTHR47640:SF11">
    <property type="entry name" value="RNA-BINDING PROTEIN 42"/>
    <property type="match status" value="1"/>
</dbReference>
<feature type="compositionally biased region" description="Basic and acidic residues" evidence="10">
    <location>
        <begin position="276"/>
        <end position="297"/>
    </location>
</feature>
<protein>
    <recommendedName>
        <fullName evidence="4">RNA-binding protein 42</fullName>
    </recommendedName>
    <alternativeName>
        <fullName evidence="8">RNA-binding motif protein 42</fullName>
    </alternativeName>
</protein>
<dbReference type="GO" id="GO:0003729">
    <property type="term" value="F:mRNA binding"/>
    <property type="evidence" value="ECO:0007669"/>
    <property type="project" value="InterPro"/>
</dbReference>
<evidence type="ECO:0000256" key="7">
    <source>
        <dbReference type="ARBA" id="ARBA00023242"/>
    </source>
</evidence>
<evidence type="ECO:0000256" key="1">
    <source>
        <dbReference type="ARBA" id="ARBA00004123"/>
    </source>
</evidence>
<comment type="subcellular location">
    <subcellularLocation>
        <location evidence="2">Cytoplasm</location>
    </subcellularLocation>
    <subcellularLocation>
        <location evidence="1">Nucleus</location>
    </subcellularLocation>
</comment>
<organism evidence="12 13">
    <name type="scientific">Anguilla anguilla</name>
    <name type="common">European freshwater eel</name>
    <name type="synonym">Muraena anguilla</name>
    <dbReference type="NCBI Taxonomy" id="7936"/>
    <lineage>
        <taxon>Eukaryota</taxon>
        <taxon>Metazoa</taxon>
        <taxon>Chordata</taxon>
        <taxon>Craniata</taxon>
        <taxon>Vertebrata</taxon>
        <taxon>Euteleostomi</taxon>
        <taxon>Actinopterygii</taxon>
        <taxon>Neopterygii</taxon>
        <taxon>Teleostei</taxon>
        <taxon>Anguilliformes</taxon>
        <taxon>Anguillidae</taxon>
        <taxon>Anguilla</taxon>
    </lineage>
</organism>
<proteinExistence type="inferred from homology"/>
<feature type="compositionally biased region" description="Pro residues" evidence="10">
    <location>
        <begin position="146"/>
        <end position="162"/>
    </location>
</feature>
<feature type="domain" description="RRM" evidence="11">
    <location>
        <begin position="323"/>
        <end position="401"/>
    </location>
</feature>
<evidence type="ECO:0000256" key="6">
    <source>
        <dbReference type="ARBA" id="ARBA00022884"/>
    </source>
</evidence>
<dbReference type="Gene3D" id="3.30.70.330">
    <property type="match status" value="1"/>
</dbReference>
<comment type="caution">
    <text evidence="12">The sequence shown here is derived from an EMBL/GenBank/DDBJ whole genome shotgun (WGS) entry which is preliminary data.</text>
</comment>
<accession>A0A9D3SAI3</accession>
<reference evidence="12" key="1">
    <citation type="submission" date="2021-01" db="EMBL/GenBank/DDBJ databases">
        <title>A chromosome-scale assembly of European eel, Anguilla anguilla.</title>
        <authorList>
            <person name="Henkel C."/>
            <person name="Jong-Raadsen S.A."/>
            <person name="Dufour S."/>
            <person name="Weltzien F.-A."/>
            <person name="Palstra A.P."/>
            <person name="Pelster B."/>
            <person name="Spaink H.P."/>
            <person name="Van Den Thillart G.E."/>
            <person name="Jansen H."/>
            <person name="Zahm M."/>
            <person name="Klopp C."/>
            <person name="Cedric C."/>
            <person name="Louis A."/>
            <person name="Berthelot C."/>
            <person name="Parey E."/>
            <person name="Roest Crollius H."/>
            <person name="Montfort J."/>
            <person name="Robinson-Rechavi M."/>
            <person name="Bucao C."/>
            <person name="Bouchez O."/>
            <person name="Gislard M."/>
            <person name="Lluch J."/>
            <person name="Milhes M."/>
            <person name="Lampietro C."/>
            <person name="Lopez Roques C."/>
            <person name="Donnadieu C."/>
            <person name="Braasch I."/>
            <person name="Desvignes T."/>
            <person name="Postlethwait J."/>
            <person name="Bobe J."/>
            <person name="Guiguen Y."/>
            <person name="Dirks R."/>
        </authorList>
    </citation>
    <scope>NUCLEOTIDE SEQUENCE</scope>
    <source>
        <strain evidence="12">Tag_6206</strain>
        <tissue evidence="12">Liver</tissue>
    </source>
</reference>
<dbReference type="InterPro" id="IPR000504">
    <property type="entry name" value="RRM_dom"/>
</dbReference>
<dbReference type="FunFam" id="3.30.70.330:FF:000189">
    <property type="entry name" value="RNA-binding protein 42 isoform X2"/>
    <property type="match status" value="1"/>
</dbReference>